<dbReference type="Gene3D" id="2.60.120.620">
    <property type="entry name" value="q2cbj1_9rhob like domain"/>
    <property type="match status" value="1"/>
</dbReference>
<dbReference type="EMBL" id="FNQM01000002">
    <property type="protein sequence ID" value="SDZ89370.1"/>
    <property type="molecule type" value="Genomic_DNA"/>
</dbReference>
<evidence type="ECO:0000313" key="2">
    <source>
        <dbReference type="Proteomes" id="UP000198703"/>
    </source>
</evidence>
<evidence type="ECO:0000313" key="1">
    <source>
        <dbReference type="EMBL" id="SDZ89370.1"/>
    </source>
</evidence>
<dbReference type="Pfam" id="PF13759">
    <property type="entry name" value="2OG-FeII_Oxy_5"/>
    <property type="match status" value="1"/>
</dbReference>
<proteinExistence type="predicted"/>
<reference evidence="1 2" key="1">
    <citation type="submission" date="2016-10" db="EMBL/GenBank/DDBJ databases">
        <authorList>
            <person name="de Groot N.N."/>
        </authorList>
    </citation>
    <scope>NUCLEOTIDE SEQUENCE [LARGE SCALE GENOMIC DNA]</scope>
    <source>
        <strain evidence="1 2">DSM 15345</strain>
    </source>
</reference>
<dbReference type="RefSeq" id="WP_093248334.1">
    <property type="nucleotide sequence ID" value="NZ_FNQM01000002.1"/>
</dbReference>
<dbReference type="OrthoDB" id="9783136at2"/>
<keyword evidence="2" id="KW-1185">Reference proteome</keyword>
<protein>
    <recommendedName>
        <fullName evidence="3">Fe2OG dioxygenase domain-containing protein</fullName>
    </recommendedName>
</protein>
<sequence length="215" mass="23704">MPPPAKPAQKPSVIGLFPTPVMTVPSLCPPELCASILAQARADAKERNAHDQRLAHSAMVRPEDDQRFGRLASLLDPHLTEFGAVLLGERLRWRVKEMWVNVMQAGGRQEMHNHANSFVSVVVYLTDTSAGSRTVFHKALGGGDFAFVNENKATQVSAYNARRWAAPPMRPGDAIFFPSYLLHEAPPHEGPERVTLALNSLPERIDSWGYAVNFG</sequence>
<dbReference type="InterPro" id="IPR012668">
    <property type="entry name" value="CHP02466"/>
</dbReference>
<accession>A0A1H3WQZ4</accession>
<evidence type="ECO:0008006" key="3">
    <source>
        <dbReference type="Google" id="ProtNLM"/>
    </source>
</evidence>
<dbReference type="AlphaFoldDB" id="A0A1H3WQZ4"/>
<dbReference type="STRING" id="89524.SAMN05444370_10275"/>
<dbReference type="SUPFAM" id="SSF51197">
    <property type="entry name" value="Clavaminate synthase-like"/>
    <property type="match status" value="1"/>
</dbReference>
<organism evidence="1 2">
    <name type="scientific">Rubrimonas cliftonensis</name>
    <dbReference type="NCBI Taxonomy" id="89524"/>
    <lineage>
        <taxon>Bacteria</taxon>
        <taxon>Pseudomonadati</taxon>
        <taxon>Pseudomonadota</taxon>
        <taxon>Alphaproteobacteria</taxon>
        <taxon>Rhodobacterales</taxon>
        <taxon>Paracoccaceae</taxon>
        <taxon>Rubrimonas</taxon>
    </lineage>
</organism>
<gene>
    <name evidence="1" type="ORF">SAMN05444370_10275</name>
</gene>
<name>A0A1H3WQZ4_9RHOB</name>
<dbReference type="Proteomes" id="UP000198703">
    <property type="component" value="Unassembled WGS sequence"/>
</dbReference>